<dbReference type="InterPro" id="IPR025483">
    <property type="entry name" value="Lipase_euk"/>
</dbReference>
<evidence type="ECO:0000256" key="6">
    <source>
        <dbReference type="ARBA" id="ARBA00023180"/>
    </source>
</evidence>
<dbReference type="EMBL" id="GL762906">
    <property type="protein sequence ID" value="EFZ20494.1"/>
    <property type="molecule type" value="Genomic_DNA"/>
</dbReference>
<evidence type="ECO:0000256" key="3">
    <source>
        <dbReference type="ARBA" id="ARBA00022801"/>
    </source>
</evidence>
<feature type="domain" description="Partial AB-hydrolase lipase" evidence="10">
    <location>
        <begin position="54"/>
        <end position="114"/>
    </location>
</feature>
<sequence>MLLSIFLVSFLAFANAGWLDGVLDLIPKLKPAEKIPEMLNLLTNTSEDALLTTMELIKKYGYNGELHKVTTSDGYILELHRITGRSNSTDSNAQKPIAFVMHGLLCDSSVWVLSGPERSLAFILADAGYDVWLGNARGNRYAHTHANRKIKDNDYWNFSWHEIGTLDLPAMIDHIVKTTGRKKMFYLGHSQGTTTFFVMASERPEYQEYIEEMYAMAPIAYCGRMKSPLLQILAQFTISVDRFWDKVGYHEFNPDNVLTNAVQQLMCAEKAVTQPICSNLMFLVTGFNVKQFDPALLPVILGHVPASAATKQLLHYAQLIKSANLSTGTVLLPGKFKQYDHGLIQNKKIYGSSTPPIYDVSKIKAPVHLYYSKNDWLANVKDVEKLHSQLGNPSGKTLIADKKFNHVDYMWAIDVKKFVYDLILAEMKKKL</sequence>
<gene>
    <name evidence="11" type="ORF">SINV_08051</name>
</gene>
<keyword evidence="3" id="KW-0378">Hydrolase</keyword>
<organism>
    <name type="scientific">Solenopsis invicta</name>
    <name type="common">Red imported fire ant</name>
    <name type="synonym">Solenopsis wagneri</name>
    <dbReference type="NCBI Taxonomy" id="13686"/>
    <lineage>
        <taxon>Eukaryota</taxon>
        <taxon>Metazoa</taxon>
        <taxon>Ecdysozoa</taxon>
        <taxon>Arthropoda</taxon>
        <taxon>Hexapoda</taxon>
        <taxon>Insecta</taxon>
        <taxon>Pterygota</taxon>
        <taxon>Neoptera</taxon>
        <taxon>Endopterygota</taxon>
        <taxon>Hymenoptera</taxon>
        <taxon>Apocrita</taxon>
        <taxon>Aculeata</taxon>
        <taxon>Formicoidea</taxon>
        <taxon>Formicidae</taxon>
        <taxon>Myrmicinae</taxon>
        <taxon>Solenopsis</taxon>
    </lineage>
</organism>
<feature type="signal peptide" evidence="8">
    <location>
        <begin position="1"/>
        <end position="16"/>
    </location>
</feature>
<dbReference type="HOGENOM" id="CLU_010974_0_3_1"/>
<evidence type="ECO:0000256" key="7">
    <source>
        <dbReference type="PIRSR" id="PIRSR000862-1"/>
    </source>
</evidence>
<dbReference type="InterPro" id="IPR029058">
    <property type="entry name" value="AB_hydrolase_fold"/>
</dbReference>
<feature type="active site" description="Charge relay system" evidence="7">
    <location>
        <position position="406"/>
    </location>
</feature>
<reference evidence="11" key="1">
    <citation type="journal article" date="2011" name="Proc. Natl. Acad. Sci. U.S.A.">
        <title>The genome of the fire ant Solenopsis invicta.</title>
        <authorList>
            <person name="Wurm Y."/>
            <person name="Wang J."/>
            <person name="Riba-Grognuz O."/>
            <person name="Corona M."/>
            <person name="Nygaard S."/>
            <person name="Hunt B.G."/>
            <person name="Ingram K.K."/>
            <person name="Falquet L."/>
            <person name="Nipitwattanaphon M."/>
            <person name="Gotzek D."/>
            <person name="Dijkstra M.B."/>
            <person name="Oettler J."/>
            <person name="Comtesse F."/>
            <person name="Shih C.J."/>
            <person name="Wu W.J."/>
            <person name="Yang C.C."/>
            <person name="Thomas J."/>
            <person name="Beaudoing E."/>
            <person name="Pradervand S."/>
            <person name="Flegel V."/>
            <person name="Cook E.D."/>
            <person name="Fabbretti R."/>
            <person name="Stockinger H."/>
            <person name="Long L."/>
            <person name="Farmerie W.G."/>
            <person name="Oakey J."/>
            <person name="Boomsma J.J."/>
            <person name="Pamilo P."/>
            <person name="Yi S.V."/>
            <person name="Heinze J."/>
            <person name="Goodisman M.A."/>
            <person name="Farinelli L."/>
            <person name="Harshman K."/>
            <person name="Hulo N."/>
            <person name="Cerutti L."/>
            <person name="Xenarios I."/>
            <person name="Shoemaker D."/>
            <person name="Keller L."/>
        </authorList>
    </citation>
    <scope>NUCLEOTIDE SEQUENCE [LARGE SCALE GENOMIC DNA]</scope>
</reference>
<comment type="similarity">
    <text evidence="1">Belongs to the AB hydrolase superfamily. Lipase family.</text>
</comment>
<dbReference type="FunFam" id="3.40.50.1820:FF:000021">
    <property type="entry name" value="Lipase"/>
    <property type="match status" value="1"/>
</dbReference>
<dbReference type="ESTHER" id="solin-e9ig08">
    <property type="family name" value="Acidic_Lipase"/>
</dbReference>
<dbReference type="GO" id="GO:0016042">
    <property type="term" value="P:lipid catabolic process"/>
    <property type="evidence" value="ECO:0007669"/>
    <property type="project" value="UniProtKB-KW"/>
</dbReference>
<feature type="chain" id="PRO_5003242231" description="Lipase" evidence="8">
    <location>
        <begin position="17"/>
        <end position="431"/>
    </location>
</feature>
<protein>
    <recommendedName>
        <fullName evidence="12">Lipase</fullName>
    </recommendedName>
</protein>
<dbReference type="Pfam" id="PF00561">
    <property type="entry name" value="Abhydrolase_1"/>
    <property type="match status" value="1"/>
</dbReference>
<keyword evidence="6" id="KW-0325">Glycoprotein</keyword>
<evidence type="ECO:0000259" key="9">
    <source>
        <dbReference type="Pfam" id="PF00561"/>
    </source>
</evidence>
<dbReference type="OMA" id="GHMPTKA"/>
<dbReference type="InterPro" id="IPR006693">
    <property type="entry name" value="AB_hydrolase_lipase"/>
</dbReference>
<dbReference type="Gene3D" id="3.40.50.1820">
    <property type="entry name" value="alpha/beta hydrolase"/>
    <property type="match status" value="1"/>
</dbReference>
<evidence type="ECO:0008006" key="12">
    <source>
        <dbReference type="Google" id="ProtNLM"/>
    </source>
</evidence>
<evidence type="ECO:0000259" key="10">
    <source>
        <dbReference type="Pfam" id="PF04083"/>
    </source>
</evidence>
<accession>E9IG08</accession>
<feature type="domain" description="AB hydrolase-1" evidence="9">
    <location>
        <begin position="123"/>
        <end position="236"/>
    </location>
</feature>
<feature type="non-terminal residue" evidence="11">
    <location>
        <position position="431"/>
    </location>
</feature>
<name>E9IG08_SOLIN</name>
<keyword evidence="4" id="KW-0442">Lipid degradation</keyword>
<keyword evidence="2 8" id="KW-0732">Signal</keyword>
<feature type="active site" description="Charge relay system" evidence="7">
    <location>
        <position position="375"/>
    </location>
</feature>
<dbReference type="PANTHER" id="PTHR11005">
    <property type="entry name" value="LYSOSOMAL ACID LIPASE-RELATED"/>
    <property type="match status" value="1"/>
</dbReference>
<keyword evidence="5" id="KW-0443">Lipid metabolism</keyword>
<evidence type="ECO:0000313" key="11">
    <source>
        <dbReference type="EMBL" id="EFZ20494.1"/>
    </source>
</evidence>
<dbReference type="PIRSF" id="PIRSF000862">
    <property type="entry name" value="Steryl_ester_lip"/>
    <property type="match status" value="1"/>
</dbReference>
<dbReference type="GO" id="GO:0016788">
    <property type="term" value="F:hydrolase activity, acting on ester bonds"/>
    <property type="evidence" value="ECO:0007669"/>
    <property type="project" value="InterPro"/>
</dbReference>
<evidence type="ECO:0000256" key="5">
    <source>
        <dbReference type="ARBA" id="ARBA00023098"/>
    </source>
</evidence>
<proteinExistence type="inferred from homology"/>
<dbReference type="SUPFAM" id="SSF53474">
    <property type="entry name" value="alpha/beta-Hydrolases"/>
    <property type="match status" value="1"/>
</dbReference>
<evidence type="ECO:0000256" key="2">
    <source>
        <dbReference type="ARBA" id="ARBA00022729"/>
    </source>
</evidence>
<evidence type="ECO:0000256" key="1">
    <source>
        <dbReference type="ARBA" id="ARBA00010701"/>
    </source>
</evidence>
<dbReference type="Pfam" id="PF04083">
    <property type="entry name" value="Abhydro_lipase"/>
    <property type="match status" value="1"/>
</dbReference>
<dbReference type="AlphaFoldDB" id="E9IG08"/>
<dbReference type="InterPro" id="IPR000073">
    <property type="entry name" value="AB_hydrolase_1"/>
</dbReference>
<feature type="active site" description="Nucleophile" evidence="7">
    <location>
        <position position="190"/>
    </location>
</feature>
<evidence type="ECO:0000256" key="4">
    <source>
        <dbReference type="ARBA" id="ARBA00022963"/>
    </source>
</evidence>
<evidence type="ECO:0000256" key="8">
    <source>
        <dbReference type="SAM" id="SignalP"/>
    </source>
</evidence>